<accession>A0A7W9PRH0</accession>
<proteinExistence type="predicted"/>
<keyword evidence="1" id="KW-0175">Coiled coil</keyword>
<reference evidence="3 4" key="1">
    <citation type="submission" date="2020-08" db="EMBL/GenBank/DDBJ databases">
        <title>Genomic Encyclopedia of Type Strains, Phase III (KMG-III): the genomes of soil and plant-associated and newly described type strains.</title>
        <authorList>
            <person name="Whitman W."/>
        </authorList>
    </citation>
    <scope>NUCLEOTIDE SEQUENCE [LARGE SCALE GENOMIC DNA]</scope>
    <source>
        <strain evidence="3 4">CECT 3313</strain>
    </source>
</reference>
<sequence>MLTEVSWGWRMPSMRAVLEARRKAAAVRVEDLEAELEQVRAALVEAEEVLRRRVIGLEQYLEALAEEEASAEAVVSQRKPVGPRRAVPHRQAAAGTEVLSVDYQALMAAAAQAAADGLGARRAAVVLGWDSASASRVEGARARLKRLVERGWLVEERPGRFTLPAPEQDAAGAGRPGGGS</sequence>
<evidence type="ECO:0000313" key="3">
    <source>
        <dbReference type="EMBL" id="MBB5926289.1"/>
    </source>
</evidence>
<dbReference type="EMBL" id="JACHJK010000003">
    <property type="protein sequence ID" value="MBB5926289.1"/>
    <property type="molecule type" value="Genomic_DNA"/>
</dbReference>
<feature type="coiled-coil region" evidence="1">
    <location>
        <begin position="15"/>
        <end position="77"/>
    </location>
</feature>
<dbReference type="AlphaFoldDB" id="A0A7W9PRH0"/>
<keyword evidence="4" id="KW-1185">Reference proteome</keyword>
<evidence type="ECO:0000313" key="4">
    <source>
        <dbReference type="Proteomes" id="UP000585836"/>
    </source>
</evidence>
<comment type="caution">
    <text evidence="3">The sequence shown here is derived from an EMBL/GenBank/DDBJ whole genome shotgun (WGS) entry which is preliminary data.</text>
</comment>
<organism evidence="3 4">
    <name type="scientific">Streptomyces echinatus</name>
    <dbReference type="NCBI Taxonomy" id="67293"/>
    <lineage>
        <taxon>Bacteria</taxon>
        <taxon>Bacillati</taxon>
        <taxon>Actinomycetota</taxon>
        <taxon>Actinomycetes</taxon>
        <taxon>Kitasatosporales</taxon>
        <taxon>Streptomycetaceae</taxon>
        <taxon>Streptomyces</taxon>
    </lineage>
</organism>
<name>A0A7W9PRH0_9ACTN</name>
<protein>
    <submittedName>
        <fullName evidence="3">Uncharacterized protein</fullName>
    </submittedName>
</protein>
<evidence type="ECO:0000256" key="1">
    <source>
        <dbReference type="SAM" id="Coils"/>
    </source>
</evidence>
<feature type="region of interest" description="Disordered" evidence="2">
    <location>
        <begin position="159"/>
        <end position="180"/>
    </location>
</feature>
<gene>
    <name evidence="3" type="ORF">FHS34_001745</name>
</gene>
<dbReference type="Proteomes" id="UP000585836">
    <property type="component" value="Unassembled WGS sequence"/>
</dbReference>
<evidence type="ECO:0000256" key="2">
    <source>
        <dbReference type="SAM" id="MobiDB-lite"/>
    </source>
</evidence>